<dbReference type="Pfam" id="PF03645">
    <property type="entry name" value="Tctex-1"/>
    <property type="match status" value="1"/>
</dbReference>
<dbReference type="EMBL" id="CAJVCH010571669">
    <property type="protein sequence ID" value="CAG7838207.1"/>
    <property type="molecule type" value="Genomic_DNA"/>
</dbReference>
<sequence length="242" mass="26931">MSQSQPDVPGPKSAKKQREEIISKLTSQHCVKKGNNEDCTPRGGSRKDSAAAENLDIRMKLAGSAEILQNMRRDSGAGGESQTSTVKYSKGESITDGVDEKENDTVLKIRPDLKDKFRPGLVNQIIESTIKEHLSDKEYLASEAQSWTKAITEAIQRKTKEQNFSRYKLVACVVLGERRGQGLSSAYRCLWDSEADCAASYTFMNDSLYCIEKSSIHKNSTISKKRLCLQTRKATFSVQPGR</sequence>
<accession>A0A8J2LX38</accession>
<organism evidence="2 3">
    <name type="scientific">Allacma fusca</name>
    <dbReference type="NCBI Taxonomy" id="39272"/>
    <lineage>
        <taxon>Eukaryota</taxon>
        <taxon>Metazoa</taxon>
        <taxon>Ecdysozoa</taxon>
        <taxon>Arthropoda</taxon>
        <taxon>Hexapoda</taxon>
        <taxon>Collembola</taxon>
        <taxon>Symphypleona</taxon>
        <taxon>Sminthuridae</taxon>
        <taxon>Allacma</taxon>
    </lineage>
</organism>
<evidence type="ECO:0000313" key="2">
    <source>
        <dbReference type="EMBL" id="CAG7838207.1"/>
    </source>
</evidence>
<dbReference type="GO" id="GO:0005737">
    <property type="term" value="C:cytoplasm"/>
    <property type="evidence" value="ECO:0007669"/>
    <property type="project" value="TreeGrafter"/>
</dbReference>
<evidence type="ECO:0000256" key="1">
    <source>
        <dbReference type="SAM" id="MobiDB-lite"/>
    </source>
</evidence>
<feature type="compositionally biased region" description="Basic and acidic residues" evidence="1">
    <location>
        <begin position="34"/>
        <end position="52"/>
    </location>
</feature>
<name>A0A8J2LX38_9HEXA</name>
<evidence type="ECO:0000313" key="3">
    <source>
        <dbReference type="Proteomes" id="UP000708208"/>
    </source>
</evidence>
<comment type="caution">
    <text evidence="2">The sequence shown here is derived from an EMBL/GenBank/DDBJ whole genome shotgun (WGS) entry which is preliminary data.</text>
</comment>
<dbReference type="GO" id="GO:0007018">
    <property type="term" value="P:microtubule-based movement"/>
    <property type="evidence" value="ECO:0007669"/>
    <property type="project" value="TreeGrafter"/>
</dbReference>
<evidence type="ECO:0008006" key="4">
    <source>
        <dbReference type="Google" id="ProtNLM"/>
    </source>
</evidence>
<dbReference type="InterPro" id="IPR005334">
    <property type="entry name" value="Tctex-1-like"/>
</dbReference>
<dbReference type="CDD" id="cd21459">
    <property type="entry name" value="DLC-like_TCTEX1D2"/>
    <property type="match status" value="1"/>
</dbReference>
<gene>
    <name evidence="2" type="ORF">AFUS01_LOCUS47197</name>
</gene>
<protein>
    <recommendedName>
        <fullName evidence="4">Tctex1 domain-containing protein 2</fullName>
    </recommendedName>
</protein>
<dbReference type="GO" id="GO:0005868">
    <property type="term" value="C:cytoplasmic dynein complex"/>
    <property type="evidence" value="ECO:0007669"/>
    <property type="project" value="TreeGrafter"/>
</dbReference>
<dbReference type="AlphaFoldDB" id="A0A8J2LX38"/>
<reference evidence="2" key="1">
    <citation type="submission" date="2021-06" db="EMBL/GenBank/DDBJ databases">
        <authorList>
            <person name="Hodson N. C."/>
            <person name="Mongue J. A."/>
            <person name="Jaron S. K."/>
        </authorList>
    </citation>
    <scope>NUCLEOTIDE SEQUENCE</scope>
</reference>
<dbReference type="PANTHER" id="PTHR21255:SF7">
    <property type="entry name" value="DYNEIN LIGHT CHAIN TCTEX-TYPE PROTEIN 2B"/>
    <property type="match status" value="1"/>
</dbReference>
<dbReference type="OrthoDB" id="10260741at2759"/>
<feature type="region of interest" description="Disordered" evidence="1">
    <location>
        <begin position="1"/>
        <end position="52"/>
    </location>
</feature>
<keyword evidence="3" id="KW-1185">Reference proteome</keyword>
<dbReference type="PANTHER" id="PTHR21255">
    <property type="entry name" value="T-COMPLEX-ASSOCIATED-TESTIS-EXPRESSED 1/ DYNEIN LIGHT CHAIN"/>
    <property type="match status" value="1"/>
</dbReference>
<dbReference type="Proteomes" id="UP000708208">
    <property type="component" value="Unassembled WGS sequence"/>
</dbReference>
<proteinExistence type="predicted"/>
<dbReference type="GO" id="GO:0045505">
    <property type="term" value="F:dynein intermediate chain binding"/>
    <property type="evidence" value="ECO:0007669"/>
    <property type="project" value="TreeGrafter"/>
</dbReference>
<feature type="region of interest" description="Disordered" evidence="1">
    <location>
        <begin position="71"/>
        <end position="96"/>
    </location>
</feature>